<proteinExistence type="predicted"/>
<name>A0ABW0LUG4_9BACL</name>
<organism evidence="1 2">
    <name type="scientific">Cohnella suwonensis</name>
    <dbReference type="NCBI Taxonomy" id="696072"/>
    <lineage>
        <taxon>Bacteria</taxon>
        <taxon>Bacillati</taxon>
        <taxon>Bacillota</taxon>
        <taxon>Bacilli</taxon>
        <taxon>Bacillales</taxon>
        <taxon>Paenibacillaceae</taxon>
        <taxon>Cohnella</taxon>
    </lineage>
</organism>
<evidence type="ECO:0000313" key="2">
    <source>
        <dbReference type="Proteomes" id="UP001596105"/>
    </source>
</evidence>
<sequence length="53" mass="5801">MINLHGINCPEWVSIGGDQRRFDDSGKPVDPSTADRAERVLATFVRLSSKVSA</sequence>
<dbReference type="EMBL" id="JBHSMH010000036">
    <property type="protein sequence ID" value="MFC5469494.1"/>
    <property type="molecule type" value="Genomic_DNA"/>
</dbReference>
<keyword evidence="2" id="KW-1185">Reference proteome</keyword>
<dbReference type="Proteomes" id="UP001596105">
    <property type="component" value="Unassembled WGS sequence"/>
</dbReference>
<reference evidence="2" key="1">
    <citation type="journal article" date="2019" name="Int. J. Syst. Evol. Microbiol.">
        <title>The Global Catalogue of Microorganisms (GCM) 10K type strain sequencing project: providing services to taxonomists for standard genome sequencing and annotation.</title>
        <authorList>
            <consortium name="The Broad Institute Genomics Platform"/>
            <consortium name="The Broad Institute Genome Sequencing Center for Infectious Disease"/>
            <person name="Wu L."/>
            <person name="Ma J."/>
        </authorList>
    </citation>
    <scope>NUCLEOTIDE SEQUENCE [LARGE SCALE GENOMIC DNA]</scope>
    <source>
        <strain evidence="2">CCUG 57113</strain>
    </source>
</reference>
<comment type="caution">
    <text evidence="1">The sequence shown here is derived from an EMBL/GenBank/DDBJ whole genome shotgun (WGS) entry which is preliminary data.</text>
</comment>
<gene>
    <name evidence="1" type="ORF">ACFPPD_12245</name>
</gene>
<evidence type="ECO:0000313" key="1">
    <source>
        <dbReference type="EMBL" id="MFC5469494.1"/>
    </source>
</evidence>
<accession>A0ABW0LUG4</accession>
<protein>
    <submittedName>
        <fullName evidence="1">Uncharacterized protein</fullName>
    </submittedName>
</protein>
<dbReference type="RefSeq" id="WP_378082370.1">
    <property type="nucleotide sequence ID" value="NZ_JBHSMH010000036.1"/>
</dbReference>